<dbReference type="PANTHER" id="PTHR31645">
    <property type="entry name" value="OLIGOPEPTIDE TRANSPORTER YGL114W-RELATED"/>
    <property type="match status" value="1"/>
</dbReference>
<feature type="transmembrane region" description="Helical" evidence="7">
    <location>
        <begin position="718"/>
        <end position="740"/>
    </location>
</feature>
<evidence type="ECO:0000313" key="9">
    <source>
        <dbReference type="Proteomes" id="UP000280296"/>
    </source>
</evidence>
<dbReference type="InterPro" id="IPR045035">
    <property type="entry name" value="YSL-like"/>
</dbReference>
<dbReference type="EMBL" id="RYZH01000005">
    <property type="protein sequence ID" value="RUL89053.1"/>
    <property type="molecule type" value="Genomic_DNA"/>
</dbReference>
<dbReference type="InterPro" id="IPR004813">
    <property type="entry name" value="OPT"/>
</dbReference>
<feature type="transmembrane region" description="Helical" evidence="7">
    <location>
        <begin position="131"/>
        <end position="152"/>
    </location>
</feature>
<evidence type="ECO:0000313" key="8">
    <source>
        <dbReference type="EMBL" id="RUL89053.1"/>
    </source>
</evidence>
<evidence type="ECO:0000256" key="6">
    <source>
        <dbReference type="SAM" id="MobiDB-lite"/>
    </source>
</evidence>
<feature type="transmembrane region" description="Helical" evidence="7">
    <location>
        <begin position="293"/>
        <end position="325"/>
    </location>
</feature>
<dbReference type="GO" id="GO:0035673">
    <property type="term" value="F:oligopeptide transmembrane transporter activity"/>
    <property type="evidence" value="ECO:0007669"/>
    <property type="project" value="InterPro"/>
</dbReference>
<gene>
    <name evidence="8" type="ORF">TsocGM_04150</name>
</gene>
<feature type="transmembrane region" description="Helical" evidence="7">
    <location>
        <begin position="356"/>
        <end position="377"/>
    </location>
</feature>
<keyword evidence="2" id="KW-0813">Transport</keyword>
<feature type="transmembrane region" description="Helical" evidence="7">
    <location>
        <begin position="383"/>
        <end position="404"/>
    </location>
</feature>
<dbReference type="InterPro" id="IPR004814">
    <property type="entry name" value="Oligopep_transpt"/>
</dbReference>
<dbReference type="NCBIfam" id="TIGR00728">
    <property type="entry name" value="OPT_sfam"/>
    <property type="match status" value="1"/>
</dbReference>
<evidence type="ECO:0000256" key="5">
    <source>
        <dbReference type="ARBA" id="ARBA00023136"/>
    </source>
</evidence>
<feature type="transmembrane region" description="Helical" evidence="7">
    <location>
        <begin position="247"/>
        <end position="266"/>
    </location>
</feature>
<reference evidence="8 9" key="2">
    <citation type="submission" date="2019-01" db="EMBL/GenBank/DDBJ databases">
        <title>Tautonia sociabilis, a novel thermotolerant planctomycete of Isosphaeraceae family, isolated from a 4000 m deep subterranean habitat.</title>
        <authorList>
            <person name="Kovaleva O.L."/>
            <person name="Elcheninov A.G."/>
            <person name="Van Heerden E."/>
            <person name="Toshchakov S.V."/>
            <person name="Novikov A."/>
            <person name="Bonch-Osmolovskaya E.A."/>
            <person name="Kublanov I.V."/>
        </authorList>
    </citation>
    <scope>NUCLEOTIDE SEQUENCE [LARGE SCALE GENOMIC DNA]</scope>
    <source>
        <strain evidence="8 9">GM2012</strain>
    </source>
</reference>
<dbReference type="OrthoDB" id="9809340at2"/>
<feature type="transmembrane region" description="Helical" evidence="7">
    <location>
        <begin position="633"/>
        <end position="653"/>
    </location>
</feature>
<name>A0A432MNM8_9BACT</name>
<proteinExistence type="predicted"/>
<evidence type="ECO:0000256" key="3">
    <source>
        <dbReference type="ARBA" id="ARBA00022692"/>
    </source>
</evidence>
<protein>
    <submittedName>
        <fullName evidence="8">Oligopeptide transporter, OPT family</fullName>
    </submittedName>
</protein>
<keyword evidence="4 7" id="KW-1133">Transmembrane helix</keyword>
<organism evidence="8 9">
    <name type="scientific">Tautonia sociabilis</name>
    <dbReference type="NCBI Taxonomy" id="2080755"/>
    <lineage>
        <taxon>Bacteria</taxon>
        <taxon>Pseudomonadati</taxon>
        <taxon>Planctomycetota</taxon>
        <taxon>Planctomycetia</taxon>
        <taxon>Isosphaerales</taxon>
        <taxon>Isosphaeraceae</taxon>
        <taxon>Tautonia</taxon>
    </lineage>
</organism>
<feature type="transmembrane region" description="Helical" evidence="7">
    <location>
        <begin position="416"/>
        <end position="435"/>
    </location>
</feature>
<evidence type="ECO:0000256" key="4">
    <source>
        <dbReference type="ARBA" id="ARBA00022989"/>
    </source>
</evidence>
<evidence type="ECO:0000256" key="1">
    <source>
        <dbReference type="ARBA" id="ARBA00004141"/>
    </source>
</evidence>
<feature type="transmembrane region" description="Helical" evidence="7">
    <location>
        <begin position="41"/>
        <end position="61"/>
    </location>
</feature>
<feature type="transmembrane region" description="Helical" evidence="7">
    <location>
        <begin position="222"/>
        <end position="240"/>
    </location>
</feature>
<dbReference type="Proteomes" id="UP000280296">
    <property type="component" value="Unassembled WGS sequence"/>
</dbReference>
<dbReference type="AlphaFoldDB" id="A0A432MNM8"/>
<dbReference type="PANTHER" id="PTHR31645:SF0">
    <property type="entry name" value="OLIGOPEPTIDE TRANSPORTER YGL114W-RELATED"/>
    <property type="match status" value="1"/>
</dbReference>
<feature type="region of interest" description="Disordered" evidence="6">
    <location>
        <begin position="1"/>
        <end position="27"/>
    </location>
</feature>
<comment type="subcellular location">
    <subcellularLocation>
        <location evidence="1">Membrane</location>
        <topology evidence="1">Multi-pass membrane protein</topology>
    </subcellularLocation>
</comment>
<feature type="transmembrane region" description="Helical" evidence="7">
    <location>
        <begin position="674"/>
        <end position="698"/>
    </location>
</feature>
<dbReference type="RefSeq" id="WP_126724047.1">
    <property type="nucleotide sequence ID" value="NZ_RYZH01000005.1"/>
</dbReference>
<keyword evidence="3 7" id="KW-0812">Transmembrane</keyword>
<feature type="compositionally biased region" description="Pro residues" evidence="6">
    <location>
        <begin position="1"/>
        <end position="17"/>
    </location>
</feature>
<feature type="transmembrane region" description="Helical" evidence="7">
    <location>
        <begin position="67"/>
        <end position="85"/>
    </location>
</feature>
<dbReference type="NCBIfam" id="TIGR00733">
    <property type="entry name" value="OPT family oligopeptide transporter"/>
    <property type="match status" value="1"/>
</dbReference>
<keyword evidence="5 7" id="KW-0472">Membrane</keyword>
<dbReference type="Pfam" id="PF03169">
    <property type="entry name" value="OPT"/>
    <property type="match status" value="2"/>
</dbReference>
<feature type="transmembrane region" description="Helical" evidence="7">
    <location>
        <begin position="606"/>
        <end position="627"/>
    </location>
</feature>
<keyword evidence="9" id="KW-1185">Reference proteome</keyword>
<dbReference type="GO" id="GO:0016020">
    <property type="term" value="C:membrane"/>
    <property type="evidence" value="ECO:0007669"/>
    <property type="project" value="UniProtKB-SubCell"/>
</dbReference>
<reference evidence="8 9" key="1">
    <citation type="submission" date="2018-12" db="EMBL/GenBank/DDBJ databases">
        <authorList>
            <person name="Toschakov S.V."/>
        </authorList>
    </citation>
    <scope>NUCLEOTIDE SEQUENCE [LARGE SCALE GENOMIC DNA]</scope>
    <source>
        <strain evidence="8 9">GM2012</strain>
    </source>
</reference>
<feature type="transmembrane region" description="Helical" evidence="7">
    <location>
        <begin position="106"/>
        <end position="125"/>
    </location>
</feature>
<comment type="caution">
    <text evidence="8">The sequence shown here is derived from an EMBL/GenBank/DDBJ whole genome shotgun (WGS) entry which is preliminary data.</text>
</comment>
<evidence type="ECO:0000256" key="7">
    <source>
        <dbReference type="SAM" id="Phobius"/>
    </source>
</evidence>
<sequence>MAVQPPPEALPGGPIGPEPAGDGVRPYVPDEARMPELTISAVLLGTVLGIIFGASSLYLVLRVGMTVSASIPVAVLSITLFRAFSRAFGTRRATILENNVVQTAGSAGESIAFGVGVTMPALLILGYDMELAHVMLVAGLGGLLGILMMIPLRRAFIVRKHRELKYPEGTACAKVLIVGEQGGASARTVFAGFGLAAAYQFLMQAMRLWVDIPSRAITGFKGAVAAIEVSPALLGVGYIIGPRIASIMVAGGVLSALVLTPTIAYFGDASPTAIAPAVAPISAMEAGDIQRDYILYIGAGAVATGGIISVFQVLPMILGSFAAAFRDMTARGKSAEGNGAPSGAGRRRTEHDLPMWLVLLGSIGLVGAISASTLIPTDTTGRVAGAVLVVLFGFLFVTVSSRLTGEIGSSSNPISGMTVATLLLTCLAFVLRGWVGAEYQFAALSIAAVVCIAASNGGTTSQDLKTGFLVGGTPSKQQWAILVGALTSAMVIGGTLLVLNDAGTIYSTKAEYQREITVDPSTLDETATVDGTEYKVWRLRDGIQGGKYLVAMDATRGDQTRIYVDPAINGRVDQTDDGRRVSKYNAPKATLMATIIDGIMGNTLPWGLVLIGVFIAIVLQLAGVPALPFAVGVYLPLSASAPIFVGGMARGLVDWLRGASPEESDSSPAVLMSSGYIAGGTITAIVITIMLTFIPGVGGLLDVPGRFQTPPSWAEEPWLALGAFGVMAGLLVLVGLGVILRDREPKAVEEGTTGRFEAPEG</sequence>
<evidence type="ECO:0000256" key="2">
    <source>
        <dbReference type="ARBA" id="ARBA00022448"/>
    </source>
</evidence>
<feature type="transmembrane region" description="Helical" evidence="7">
    <location>
        <begin position="479"/>
        <end position="499"/>
    </location>
</feature>
<accession>A0A432MNM8</accession>